<protein>
    <submittedName>
        <fullName evidence="1">Uncharacterized protein</fullName>
    </submittedName>
</protein>
<dbReference type="KEGG" id="act:ACLA_051970"/>
<reference evidence="1 2" key="1">
    <citation type="journal article" date="2008" name="PLoS Genet.">
        <title>Genomic islands in the pathogenic filamentous fungus Aspergillus fumigatus.</title>
        <authorList>
            <person name="Fedorova N.D."/>
            <person name="Khaldi N."/>
            <person name="Joardar V.S."/>
            <person name="Maiti R."/>
            <person name="Amedeo P."/>
            <person name="Anderson M.J."/>
            <person name="Crabtree J."/>
            <person name="Silva J.C."/>
            <person name="Badger J.H."/>
            <person name="Albarraq A."/>
            <person name="Angiuoli S."/>
            <person name="Bussey H."/>
            <person name="Bowyer P."/>
            <person name="Cotty P.J."/>
            <person name="Dyer P.S."/>
            <person name="Egan A."/>
            <person name="Galens K."/>
            <person name="Fraser-Liggett C.M."/>
            <person name="Haas B.J."/>
            <person name="Inman J.M."/>
            <person name="Kent R."/>
            <person name="Lemieux S."/>
            <person name="Malavazi I."/>
            <person name="Orvis J."/>
            <person name="Roemer T."/>
            <person name="Ronning C.M."/>
            <person name="Sundaram J.P."/>
            <person name="Sutton G."/>
            <person name="Turner G."/>
            <person name="Venter J.C."/>
            <person name="White O.R."/>
            <person name="Whitty B.R."/>
            <person name="Youngman P."/>
            <person name="Wolfe K.H."/>
            <person name="Goldman G.H."/>
            <person name="Wortman J.R."/>
            <person name="Jiang B."/>
            <person name="Denning D.W."/>
            <person name="Nierman W.C."/>
        </authorList>
    </citation>
    <scope>NUCLEOTIDE SEQUENCE [LARGE SCALE GENOMIC DNA]</scope>
    <source>
        <strain evidence="2">ATCC 1007 / CBS 513.65 / DSM 816 / NCTC 3887 / NRRL 1</strain>
    </source>
</reference>
<evidence type="ECO:0000313" key="2">
    <source>
        <dbReference type="Proteomes" id="UP000006701"/>
    </source>
</evidence>
<evidence type="ECO:0000313" key="1">
    <source>
        <dbReference type="EMBL" id="EAW10725.1"/>
    </source>
</evidence>
<dbReference type="GeneID" id="4703686"/>
<gene>
    <name evidence="1" type="ORF">ACLA_051970</name>
</gene>
<name>A1CIM0_ASPCL</name>
<dbReference type="VEuPathDB" id="FungiDB:ACLA_051970"/>
<dbReference type="AlphaFoldDB" id="A1CIM0"/>
<dbReference type="OrthoDB" id="5979581at2759"/>
<dbReference type="HOGENOM" id="CLU_2922188_0_0_1"/>
<organism evidence="1 2">
    <name type="scientific">Aspergillus clavatus (strain ATCC 1007 / CBS 513.65 / DSM 816 / NCTC 3887 / NRRL 1 / QM 1276 / 107)</name>
    <dbReference type="NCBI Taxonomy" id="344612"/>
    <lineage>
        <taxon>Eukaryota</taxon>
        <taxon>Fungi</taxon>
        <taxon>Dikarya</taxon>
        <taxon>Ascomycota</taxon>
        <taxon>Pezizomycotina</taxon>
        <taxon>Eurotiomycetes</taxon>
        <taxon>Eurotiomycetidae</taxon>
        <taxon>Eurotiales</taxon>
        <taxon>Aspergillaceae</taxon>
        <taxon>Aspergillus</taxon>
        <taxon>Aspergillus subgen. Fumigati</taxon>
    </lineage>
</organism>
<dbReference type="RefSeq" id="XP_001272151.1">
    <property type="nucleotide sequence ID" value="XM_001272150.1"/>
</dbReference>
<sequence length="61" mass="7109">MPRGKEEYNWIDGVESLENYRPAAIILLQLATYYMGTTIDTHQEQYVAVKFSITDVLLREN</sequence>
<keyword evidence="2" id="KW-1185">Reference proteome</keyword>
<accession>A1CIM0</accession>
<dbReference type="EMBL" id="DS027054">
    <property type="protein sequence ID" value="EAW10725.1"/>
    <property type="molecule type" value="Genomic_DNA"/>
</dbReference>
<proteinExistence type="predicted"/>
<dbReference type="Proteomes" id="UP000006701">
    <property type="component" value="Unassembled WGS sequence"/>
</dbReference>